<keyword evidence="1" id="KW-1133">Transmembrane helix</keyword>
<accession>A0A848L0D5</accession>
<evidence type="ECO:0008006" key="4">
    <source>
        <dbReference type="Google" id="ProtNLM"/>
    </source>
</evidence>
<organism evidence="2 3">
    <name type="scientific">Gordonia asplenii</name>
    <dbReference type="NCBI Taxonomy" id="2725283"/>
    <lineage>
        <taxon>Bacteria</taxon>
        <taxon>Bacillati</taxon>
        <taxon>Actinomycetota</taxon>
        <taxon>Actinomycetes</taxon>
        <taxon>Mycobacteriales</taxon>
        <taxon>Gordoniaceae</taxon>
        <taxon>Gordonia</taxon>
    </lineage>
</organism>
<dbReference type="RefSeq" id="WP_170195021.1">
    <property type="nucleotide sequence ID" value="NZ_JABBNB010000014.1"/>
</dbReference>
<feature type="transmembrane region" description="Helical" evidence="1">
    <location>
        <begin position="23"/>
        <end position="42"/>
    </location>
</feature>
<evidence type="ECO:0000256" key="1">
    <source>
        <dbReference type="SAM" id="Phobius"/>
    </source>
</evidence>
<comment type="caution">
    <text evidence="2">The sequence shown here is derived from an EMBL/GenBank/DDBJ whole genome shotgun (WGS) entry which is preliminary data.</text>
</comment>
<evidence type="ECO:0000313" key="3">
    <source>
        <dbReference type="Proteomes" id="UP000550729"/>
    </source>
</evidence>
<gene>
    <name evidence="2" type="ORF">HH308_15015</name>
</gene>
<dbReference type="Proteomes" id="UP000550729">
    <property type="component" value="Unassembled WGS sequence"/>
</dbReference>
<sequence>MSARLAGADGDTRTLLGLHTRTAWFIFGLNTVVNLALVVWCGDRLSPLWLPLVGWCLVVASGAALLLVGGDPLPVWASACIALSGPLAVVLTVPAISMDTYDPHAIWMTGPVTCVLAYLCVRGRSAFGWLGLTTMIGALVVWTWRVGMGPTAGLVLAGSNFAALGMATFFAYTIRPAAESIYALRSREAQRAADEAGAAAILDVRDRRIEQLDTDARPLLQRIADGAELTTDERIECRMLEAHLRDGLRGTVLAAEPVVTAARAARLRGVEVVLLDDGAIASVDSPQARAVRATLATELDAARDGRVTARVLPTGRERLGTVVADTGTGYRRLEFGPTGEVVSVLVDDE</sequence>
<dbReference type="EMBL" id="JABBNB010000014">
    <property type="protein sequence ID" value="NMO02525.1"/>
    <property type="molecule type" value="Genomic_DNA"/>
</dbReference>
<proteinExistence type="predicted"/>
<keyword evidence="1" id="KW-0472">Membrane</keyword>
<evidence type="ECO:0000313" key="2">
    <source>
        <dbReference type="EMBL" id="NMO02525.1"/>
    </source>
</evidence>
<feature type="transmembrane region" description="Helical" evidence="1">
    <location>
        <begin position="126"/>
        <end position="145"/>
    </location>
</feature>
<feature type="transmembrane region" description="Helical" evidence="1">
    <location>
        <begin position="151"/>
        <end position="172"/>
    </location>
</feature>
<feature type="transmembrane region" description="Helical" evidence="1">
    <location>
        <begin position="48"/>
        <end position="68"/>
    </location>
</feature>
<protein>
    <recommendedName>
        <fullName evidence="4">Signal transduction histidine kinase</fullName>
    </recommendedName>
</protein>
<feature type="transmembrane region" description="Helical" evidence="1">
    <location>
        <begin position="75"/>
        <end position="98"/>
    </location>
</feature>
<keyword evidence="1" id="KW-0812">Transmembrane</keyword>
<name>A0A848L0D5_9ACTN</name>
<keyword evidence="3" id="KW-1185">Reference proteome</keyword>
<reference evidence="2 3" key="1">
    <citation type="submission" date="2020-04" db="EMBL/GenBank/DDBJ databases">
        <title>Gordonia sp. nov. TBRC 11910.</title>
        <authorList>
            <person name="Suriyachadkun C."/>
        </authorList>
    </citation>
    <scope>NUCLEOTIDE SEQUENCE [LARGE SCALE GENOMIC DNA]</scope>
    <source>
        <strain evidence="2 3">TBRC 11910</strain>
    </source>
</reference>
<dbReference type="AlphaFoldDB" id="A0A848L0D5"/>